<sequence length="183" mass="20740">MPNGVKAMESMDPSAREDMLAQIQEAHEKLVQLQTKSERRRCGRRERARVVERIHSCHGRRRGSVDTAFSTTDGQAIEDALFWQDSLWSHPRVGKTARQLVKELSTTDLRGAVQLLRRVKTTSNSEDVDADWEKIVLKFCALKTLEKKELLAKTVEMHATDARVVLWSLVDPNAAKAQSDTDD</sequence>
<dbReference type="Proteomes" id="UP000285060">
    <property type="component" value="Unassembled WGS sequence"/>
</dbReference>
<dbReference type="VEuPathDB" id="FungiDB:H310_03434"/>
<protein>
    <submittedName>
        <fullName evidence="1">Uncharacterized protein</fullName>
    </submittedName>
</protein>
<organism evidence="1 2">
    <name type="scientific">Aphanomyces invadans</name>
    <dbReference type="NCBI Taxonomy" id="157072"/>
    <lineage>
        <taxon>Eukaryota</taxon>
        <taxon>Sar</taxon>
        <taxon>Stramenopiles</taxon>
        <taxon>Oomycota</taxon>
        <taxon>Saprolegniomycetes</taxon>
        <taxon>Saprolegniales</taxon>
        <taxon>Verrucalvaceae</taxon>
        <taxon>Aphanomyces</taxon>
    </lineage>
</organism>
<gene>
    <name evidence="1" type="ORF">DYB32_003760</name>
</gene>
<accession>A0A418AZS1</accession>
<evidence type="ECO:0000313" key="2">
    <source>
        <dbReference type="Proteomes" id="UP000285060"/>
    </source>
</evidence>
<comment type="caution">
    <text evidence="1">The sequence shown here is derived from an EMBL/GenBank/DDBJ whole genome shotgun (WGS) entry which is preliminary data.</text>
</comment>
<keyword evidence="2" id="KW-1185">Reference proteome</keyword>
<reference evidence="1 2" key="1">
    <citation type="submission" date="2018-08" db="EMBL/GenBank/DDBJ databases">
        <title>Aphanomyces genome sequencing and annotation.</title>
        <authorList>
            <person name="Minardi D."/>
            <person name="Oidtmann B."/>
            <person name="Van Der Giezen M."/>
            <person name="Studholme D.J."/>
        </authorList>
    </citation>
    <scope>NUCLEOTIDE SEQUENCE [LARGE SCALE GENOMIC DNA]</scope>
    <source>
        <strain evidence="1 2">NJM0002</strain>
    </source>
</reference>
<proteinExistence type="predicted"/>
<evidence type="ECO:0000313" key="1">
    <source>
        <dbReference type="EMBL" id="RHY31087.1"/>
    </source>
</evidence>
<dbReference type="AlphaFoldDB" id="A0A418AZS1"/>
<dbReference type="EMBL" id="QUSY01000245">
    <property type="protein sequence ID" value="RHY31087.1"/>
    <property type="molecule type" value="Genomic_DNA"/>
</dbReference>
<name>A0A418AZS1_9STRA</name>